<feature type="region of interest" description="Disordered" evidence="1">
    <location>
        <begin position="150"/>
        <end position="177"/>
    </location>
</feature>
<dbReference type="Proteomes" id="UP000243876">
    <property type="component" value="Unassembled WGS sequence"/>
</dbReference>
<organism evidence="3 4">
    <name type="scientific">Sporidiobolus salmonicolor</name>
    <name type="common">Yeast-like fungus</name>
    <name type="synonym">Sporobolomyces salmonicolor</name>
    <dbReference type="NCBI Taxonomy" id="5005"/>
    <lineage>
        <taxon>Eukaryota</taxon>
        <taxon>Fungi</taxon>
        <taxon>Dikarya</taxon>
        <taxon>Basidiomycota</taxon>
        <taxon>Pucciniomycotina</taxon>
        <taxon>Microbotryomycetes</taxon>
        <taxon>Sporidiobolales</taxon>
        <taxon>Sporidiobolaceae</taxon>
        <taxon>Sporobolomyces</taxon>
    </lineage>
</organism>
<sequence length="380" mass="39575">MRTFATAFSIAALASVARSGGIIDNAIEAAKIAASASTLSGAGNYVFTNVATGQLNGKPPQILSFTRNGDTTDFYPQDDGESLALQFAGNAARLSGGNNKCASAQWSYEFEGGVDYAAVSYACAVGSGLLTGTDTLEKTKQWWYIVPAGSASSSTSSSDASSSSSAAPSASASASSSTGATFNEAKFNALAQSKAAKTPSVSSSSSSAASAASTPSSSSSSSDALSLNEQLAEDGYYTTSSSSINVHDVDTSGVSSYNRSTWICRHPGWWLAAHQSYVTKAGHVECADDLKAYLAANPTSSRMTKRSRPSHHEMAQKLAKKGQQTYWIIAVDHILDMATRAIGSESLSTYGGYTSTTLSLWNQVRPRLNSLPRPLETTPS</sequence>
<dbReference type="OrthoDB" id="2527251at2759"/>
<feature type="compositionally biased region" description="Low complexity" evidence="1">
    <location>
        <begin position="199"/>
        <end position="222"/>
    </location>
</feature>
<dbReference type="EMBL" id="CENE01000010">
    <property type="protein sequence ID" value="CEQ41017.1"/>
    <property type="molecule type" value="Genomic_DNA"/>
</dbReference>
<accession>A0A0D6ELX8</accession>
<name>A0A0D6ELX8_SPOSA</name>
<evidence type="ECO:0000313" key="3">
    <source>
        <dbReference type="EMBL" id="CEQ41017.1"/>
    </source>
</evidence>
<reference evidence="4" key="1">
    <citation type="submission" date="2015-02" db="EMBL/GenBank/DDBJ databases">
        <authorList>
            <person name="Gon?alves P."/>
        </authorList>
    </citation>
    <scope>NUCLEOTIDE SEQUENCE [LARGE SCALE GENOMIC DNA]</scope>
</reference>
<evidence type="ECO:0000256" key="2">
    <source>
        <dbReference type="SAM" id="SignalP"/>
    </source>
</evidence>
<gene>
    <name evidence="3" type="primary">SPOSA6832_02689</name>
</gene>
<dbReference type="AlphaFoldDB" id="A0A0D6ELX8"/>
<feature type="region of interest" description="Disordered" evidence="1">
    <location>
        <begin position="199"/>
        <end position="225"/>
    </location>
</feature>
<keyword evidence="4" id="KW-1185">Reference proteome</keyword>
<feature type="signal peptide" evidence="2">
    <location>
        <begin position="1"/>
        <end position="19"/>
    </location>
</feature>
<evidence type="ECO:0000256" key="1">
    <source>
        <dbReference type="SAM" id="MobiDB-lite"/>
    </source>
</evidence>
<keyword evidence="2" id="KW-0732">Signal</keyword>
<protein>
    <submittedName>
        <fullName evidence="3">SPOSA6832_02689-mRNA-1:cds</fullName>
    </submittedName>
</protein>
<proteinExistence type="predicted"/>
<evidence type="ECO:0000313" key="4">
    <source>
        <dbReference type="Proteomes" id="UP000243876"/>
    </source>
</evidence>
<feature type="chain" id="PRO_5002303326" evidence="2">
    <location>
        <begin position="20"/>
        <end position="380"/>
    </location>
</feature>